<dbReference type="EMBL" id="JAAALK010000082">
    <property type="protein sequence ID" value="KAG8083872.1"/>
    <property type="molecule type" value="Genomic_DNA"/>
</dbReference>
<keyword evidence="2" id="KW-1185">Reference proteome</keyword>
<reference evidence="1" key="2">
    <citation type="submission" date="2021-02" db="EMBL/GenBank/DDBJ databases">
        <authorList>
            <person name="Kimball J.A."/>
            <person name="Haas M.W."/>
            <person name="Macchietto M."/>
            <person name="Kono T."/>
            <person name="Duquette J."/>
            <person name="Shao M."/>
        </authorList>
    </citation>
    <scope>NUCLEOTIDE SEQUENCE</scope>
    <source>
        <tissue evidence="1">Fresh leaf tissue</tissue>
    </source>
</reference>
<name>A0A8J5TDQ7_ZIZPA</name>
<sequence>MLRSLSTKRTARKAWEAIKTHSDPWRQPFEMEVIKKLRNVVLDHLPQVAIAIETLLNVNELSIKEVTR</sequence>
<dbReference type="AlphaFoldDB" id="A0A8J5TDQ7"/>
<evidence type="ECO:0000313" key="1">
    <source>
        <dbReference type="EMBL" id="KAG8083872.1"/>
    </source>
</evidence>
<organism evidence="1 2">
    <name type="scientific">Zizania palustris</name>
    <name type="common">Northern wild rice</name>
    <dbReference type="NCBI Taxonomy" id="103762"/>
    <lineage>
        <taxon>Eukaryota</taxon>
        <taxon>Viridiplantae</taxon>
        <taxon>Streptophyta</taxon>
        <taxon>Embryophyta</taxon>
        <taxon>Tracheophyta</taxon>
        <taxon>Spermatophyta</taxon>
        <taxon>Magnoliopsida</taxon>
        <taxon>Liliopsida</taxon>
        <taxon>Poales</taxon>
        <taxon>Poaceae</taxon>
        <taxon>BOP clade</taxon>
        <taxon>Oryzoideae</taxon>
        <taxon>Oryzeae</taxon>
        <taxon>Zizaniinae</taxon>
        <taxon>Zizania</taxon>
    </lineage>
</organism>
<dbReference type="Proteomes" id="UP000729402">
    <property type="component" value="Unassembled WGS sequence"/>
</dbReference>
<accession>A0A8J5TDQ7</accession>
<reference evidence="1" key="1">
    <citation type="journal article" date="2021" name="bioRxiv">
        <title>Whole Genome Assembly and Annotation of Northern Wild Rice, Zizania palustris L., Supports a Whole Genome Duplication in the Zizania Genus.</title>
        <authorList>
            <person name="Haas M."/>
            <person name="Kono T."/>
            <person name="Macchietto M."/>
            <person name="Millas R."/>
            <person name="McGilp L."/>
            <person name="Shao M."/>
            <person name="Duquette J."/>
            <person name="Hirsch C.N."/>
            <person name="Kimball J."/>
        </authorList>
    </citation>
    <scope>NUCLEOTIDE SEQUENCE</scope>
    <source>
        <tissue evidence="1">Fresh leaf tissue</tissue>
    </source>
</reference>
<proteinExistence type="predicted"/>
<protein>
    <submittedName>
        <fullName evidence="1">Uncharacterized protein</fullName>
    </submittedName>
</protein>
<comment type="caution">
    <text evidence="1">The sequence shown here is derived from an EMBL/GenBank/DDBJ whole genome shotgun (WGS) entry which is preliminary data.</text>
</comment>
<gene>
    <name evidence="1" type="ORF">GUJ93_ZPchr0010g7519</name>
</gene>
<evidence type="ECO:0000313" key="2">
    <source>
        <dbReference type="Proteomes" id="UP000729402"/>
    </source>
</evidence>